<gene>
    <name evidence="2" type="ORF">CLLI_14040</name>
</gene>
<feature type="transmembrane region" description="Helical" evidence="1">
    <location>
        <begin position="156"/>
        <end position="175"/>
    </location>
</feature>
<organism evidence="2 3">
    <name type="scientific">Clostridium liquoris</name>
    <dbReference type="NCBI Taxonomy" id="1289519"/>
    <lineage>
        <taxon>Bacteria</taxon>
        <taxon>Bacillati</taxon>
        <taxon>Bacillota</taxon>
        <taxon>Clostridia</taxon>
        <taxon>Eubacteriales</taxon>
        <taxon>Clostridiaceae</taxon>
        <taxon>Clostridium</taxon>
    </lineage>
</organism>
<comment type="caution">
    <text evidence="2">The sequence shown here is derived from an EMBL/GenBank/DDBJ whole genome shotgun (WGS) entry which is preliminary data.</text>
</comment>
<keyword evidence="1" id="KW-0472">Membrane</keyword>
<keyword evidence="1" id="KW-1133">Transmembrane helix</keyword>
<keyword evidence="1" id="KW-0812">Transmembrane</keyword>
<proteinExistence type="predicted"/>
<sequence length="192" mass="22803">MINWLIILLILFLIFIIPFPIKIYFMYNMDELIIKILWKTYKFTPKDLTKRQRDTVNKAEKSTKKSLNIRKFTFKQIKYILQNLKNNTLKPSINMSIELTYGVDDAALTGILYGIIYNIYSYLQYYTYSCFKVKDMKLNLYPEFNKKIIDAKVNSIIYINLVKIIYIFIIIFKGIHSANKDSNNCVTKINNI</sequence>
<accession>A0A2T0B4M9</accession>
<dbReference type="EMBL" id="PVXO01000036">
    <property type="protein sequence ID" value="PRR78822.1"/>
    <property type="molecule type" value="Genomic_DNA"/>
</dbReference>
<evidence type="ECO:0000256" key="1">
    <source>
        <dbReference type="SAM" id="Phobius"/>
    </source>
</evidence>
<dbReference type="AlphaFoldDB" id="A0A2T0B4M9"/>
<evidence type="ECO:0008006" key="4">
    <source>
        <dbReference type="Google" id="ProtNLM"/>
    </source>
</evidence>
<evidence type="ECO:0000313" key="3">
    <source>
        <dbReference type="Proteomes" id="UP000239706"/>
    </source>
</evidence>
<dbReference type="Proteomes" id="UP000239706">
    <property type="component" value="Unassembled WGS sequence"/>
</dbReference>
<protein>
    <recommendedName>
        <fullName evidence="4">DUF2953 domain-containing protein</fullName>
    </recommendedName>
</protein>
<dbReference type="Pfam" id="PF11167">
    <property type="entry name" value="DUF2953"/>
    <property type="match status" value="1"/>
</dbReference>
<dbReference type="RefSeq" id="WP_106063519.1">
    <property type="nucleotide sequence ID" value="NZ_PVXO01000036.1"/>
</dbReference>
<feature type="transmembrane region" description="Helical" evidence="1">
    <location>
        <begin position="6"/>
        <end position="25"/>
    </location>
</feature>
<evidence type="ECO:0000313" key="2">
    <source>
        <dbReference type="EMBL" id="PRR78822.1"/>
    </source>
</evidence>
<name>A0A2T0B4M9_9CLOT</name>
<dbReference type="InterPro" id="IPR021338">
    <property type="entry name" value="DUF2953"/>
</dbReference>
<keyword evidence="3" id="KW-1185">Reference proteome</keyword>
<dbReference type="OrthoDB" id="1909220at2"/>
<reference evidence="2 3" key="1">
    <citation type="submission" date="2018-03" db="EMBL/GenBank/DDBJ databases">
        <title>Genome sequence of Clostridium liquoris DSM 100320.</title>
        <authorList>
            <person name="Poehlein A."/>
            <person name="Daniel R."/>
        </authorList>
    </citation>
    <scope>NUCLEOTIDE SEQUENCE [LARGE SCALE GENOMIC DNA]</scope>
    <source>
        <strain evidence="2 3">DSM 100320</strain>
    </source>
</reference>